<evidence type="ECO:0000313" key="2">
    <source>
        <dbReference type="EMBL" id="PJZ52039.1"/>
    </source>
</evidence>
<evidence type="ECO:0000313" key="5">
    <source>
        <dbReference type="Proteomes" id="UP000232188"/>
    </source>
</evidence>
<dbReference type="InterPro" id="IPR025402">
    <property type="entry name" value="DMP19_C"/>
</dbReference>
<dbReference type="Gene3D" id="1.20.1420.60">
    <property type="match status" value="1"/>
</dbReference>
<keyword evidence="4" id="KW-1185">Reference proteome</keyword>
<sequence>MNFDSDFIGGYMIKTISGYFRRIVYKLFDFSDFTKEKNRQVSFIIDDSFIDNVENGSFEIIEPLWWAINVYEGEEEYIEDLKGFSNEQKFLFAIHRYSAEVNNGGHDQFFFNSSGIVAEDALEGFRKIGLDENYNILKESMDRLGGKPFKDRDKRTIQLEESKALFDDLDDLFYKTDLEEKLRDFIIMNRNQFYFIGTFDAPSY</sequence>
<evidence type="ECO:0000259" key="1">
    <source>
        <dbReference type="Pfam" id="PF14300"/>
    </source>
</evidence>
<protein>
    <recommendedName>
        <fullName evidence="1">DNA mimic protein DMP19 C-terminal domain-containing protein</fullName>
    </recommendedName>
</protein>
<comment type="caution">
    <text evidence="2">The sequence shown here is derived from an EMBL/GenBank/DDBJ whole genome shotgun (WGS) entry which is preliminary data.</text>
</comment>
<dbReference type="Pfam" id="PF14300">
    <property type="entry name" value="DMP19"/>
    <property type="match status" value="1"/>
</dbReference>
<evidence type="ECO:0000313" key="3">
    <source>
        <dbReference type="EMBL" id="PJZ62901.1"/>
    </source>
</evidence>
<dbReference type="Proteomes" id="UP000232149">
    <property type="component" value="Unassembled WGS sequence"/>
</dbReference>
<feature type="domain" description="DNA mimic protein DMP19 C-terminal" evidence="1">
    <location>
        <begin position="84"/>
        <end position="186"/>
    </location>
</feature>
<evidence type="ECO:0000313" key="4">
    <source>
        <dbReference type="Proteomes" id="UP000232149"/>
    </source>
</evidence>
<dbReference type="EMBL" id="NPDV01000016">
    <property type="protein sequence ID" value="PJZ52039.1"/>
    <property type="molecule type" value="Genomic_DNA"/>
</dbReference>
<name>A0A2M9YKH6_9LEPT</name>
<dbReference type="AlphaFoldDB" id="A0A2M9YKH6"/>
<dbReference type="Proteomes" id="UP000232188">
    <property type="component" value="Unassembled WGS sequence"/>
</dbReference>
<reference evidence="4 5" key="1">
    <citation type="submission" date="2017-07" db="EMBL/GenBank/DDBJ databases">
        <title>Leptospira spp. isolated from tropical soils.</title>
        <authorList>
            <person name="Thibeaux R."/>
            <person name="Iraola G."/>
            <person name="Ferres I."/>
            <person name="Bierque E."/>
            <person name="Girault D."/>
            <person name="Soupe-Gilbert M.-E."/>
            <person name="Picardeau M."/>
            <person name="Goarant C."/>
        </authorList>
    </citation>
    <scope>NUCLEOTIDE SEQUENCE [LARGE SCALE GENOMIC DNA]</scope>
    <source>
        <strain evidence="2 5">FH2-B-C1</strain>
        <strain evidence="3 4">FH2-B-D1</strain>
    </source>
</reference>
<proteinExistence type="predicted"/>
<dbReference type="EMBL" id="NPDU01000010">
    <property type="protein sequence ID" value="PJZ62901.1"/>
    <property type="molecule type" value="Genomic_DNA"/>
</dbReference>
<gene>
    <name evidence="3" type="ORF">CH376_05270</name>
    <name evidence="2" type="ORF">CH380_16490</name>
</gene>
<accession>A0A2M9YKH6</accession>
<organism evidence="2 5">
    <name type="scientific">Leptospira adleri</name>
    <dbReference type="NCBI Taxonomy" id="2023186"/>
    <lineage>
        <taxon>Bacteria</taxon>
        <taxon>Pseudomonadati</taxon>
        <taxon>Spirochaetota</taxon>
        <taxon>Spirochaetia</taxon>
        <taxon>Leptospirales</taxon>
        <taxon>Leptospiraceae</taxon>
        <taxon>Leptospira</taxon>
    </lineage>
</organism>